<dbReference type="GO" id="GO:0005886">
    <property type="term" value="C:plasma membrane"/>
    <property type="evidence" value="ECO:0007669"/>
    <property type="project" value="UniProtKB-SubCell"/>
</dbReference>
<feature type="transmembrane region" description="Helical" evidence="6">
    <location>
        <begin position="50"/>
        <end position="76"/>
    </location>
</feature>
<sequence>MTSRTIGSAAVVSAIGYLALTNIAFAQATCKVNGQVVPCDQLGEQVGGFIGLGLGLMAVVGIIGLATTIFWILMLVHAATHPVENRAMWIILMIFTGILGAAIYYFVVKRKFNAAAPVGATMPSAAMAPPQPAGAEPPLAPQLTEYVRNSIQQGMDKEAVRKALLASGWNPNDVERALR</sequence>
<organism evidence="8 9">
    <name type="scientific">Candidatus Uhrbacteria bacterium RIFCSPHIGHO2_02_FULL_60_10</name>
    <dbReference type="NCBI Taxonomy" id="1802392"/>
    <lineage>
        <taxon>Bacteria</taxon>
        <taxon>Candidatus Uhriibacteriota</taxon>
    </lineage>
</organism>
<feature type="transmembrane region" description="Helical" evidence="6">
    <location>
        <begin position="88"/>
        <end position="107"/>
    </location>
</feature>
<evidence type="ECO:0000259" key="7">
    <source>
        <dbReference type="Pfam" id="PF13396"/>
    </source>
</evidence>
<gene>
    <name evidence="8" type="ORF">A3C96_00420</name>
</gene>
<accession>A0A1F7U983</accession>
<dbReference type="InterPro" id="IPR027379">
    <property type="entry name" value="CLS_N"/>
</dbReference>
<protein>
    <recommendedName>
        <fullName evidence="7">Cardiolipin synthase N-terminal domain-containing protein</fullName>
    </recommendedName>
</protein>
<proteinExistence type="predicted"/>
<dbReference type="Pfam" id="PF13396">
    <property type="entry name" value="PLDc_N"/>
    <property type="match status" value="1"/>
</dbReference>
<evidence type="ECO:0000256" key="4">
    <source>
        <dbReference type="ARBA" id="ARBA00022989"/>
    </source>
</evidence>
<evidence type="ECO:0000256" key="2">
    <source>
        <dbReference type="ARBA" id="ARBA00022475"/>
    </source>
</evidence>
<evidence type="ECO:0000313" key="8">
    <source>
        <dbReference type="EMBL" id="OGL74277.1"/>
    </source>
</evidence>
<name>A0A1F7U983_9BACT</name>
<evidence type="ECO:0000313" key="9">
    <source>
        <dbReference type="Proteomes" id="UP000177088"/>
    </source>
</evidence>
<evidence type="ECO:0000256" key="3">
    <source>
        <dbReference type="ARBA" id="ARBA00022692"/>
    </source>
</evidence>
<evidence type="ECO:0000256" key="1">
    <source>
        <dbReference type="ARBA" id="ARBA00004651"/>
    </source>
</evidence>
<comment type="subcellular location">
    <subcellularLocation>
        <location evidence="1">Cell membrane</location>
        <topology evidence="1">Multi-pass membrane protein</topology>
    </subcellularLocation>
</comment>
<evidence type="ECO:0000256" key="6">
    <source>
        <dbReference type="SAM" id="Phobius"/>
    </source>
</evidence>
<evidence type="ECO:0000256" key="5">
    <source>
        <dbReference type="ARBA" id="ARBA00023136"/>
    </source>
</evidence>
<dbReference type="AlphaFoldDB" id="A0A1F7U983"/>
<keyword evidence="2" id="KW-1003">Cell membrane</keyword>
<keyword evidence="5 6" id="KW-0472">Membrane</keyword>
<comment type="caution">
    <text evidence="8">The sequence shown here is derived from an EMBL/GenBank/DDBJ whole genome shotgun (WGS) entry which is preliminary data.</text>
</comment>
<reference evidence="8 9" key="1">
    <citation type="journal article" date="2016" name="Nat. Commun.">
        <title>Thousands of microbial genomes shed light on interconnected biogeochemical processes in an aquifer system.</title>
        <authorList>
            <person name="Anantharaman K."/>
            <person name="Brown C.T."/>
            <person name="Hug L.A."/>
            <person name="Sharon I."/>
            <person name="Castelle C.J."/>
            <person name="Probst A.J."/>
            <person name="Thomas B.C."/>
            <person name="Singh A."/>
            <person name="Wilkins M.J."/>
            <person name="Karaoz U."/>
            <person name="Brodie E.L."/>
            <person name="Williams K.H."/>
            <person name="Hubbard S.S."/>
            <person name="Banfield J.F."/>
        </authorList>
    </citation>
    <scope>NUCLEOTIDE SEQUENCE [LARGE SCALE GENOMIC DNA]</scope>
</reference>
<dbReference type="Proteomes" id="UP000177088">
    <property type="component" value="Unassembled WGS sequence"/>
</dbReference>
<dbReference type="EMBL" id="MGEA01000031">
    <property type="protein sequence ID" value="OGL74277.1"/>
    <property type="molecule type" value="Genomic_DNA"/>
</dbReference>
<feature type="domain" description="Cardiolipin synthase N-terminal" evidence="7">
    <location>
        <begin position="69"/>
        <end position="107"/>
    </location>
</feature>
<keyword evidence="4 6" id="KW-1133">Transmembrane helix</keyword>
<keyword evidence="3 6" id="KW-0812">Transmembrane</keyword>